<dbReference type="InterPro" id="IPR011990">
    <property type="entry name" value="TPR-like_helical_dom_sf"/>
</dbReference>
<dbReference type="Proteomes" id="UP000327013">
    <property type="component" value="Chromosome 8"/>
</dbReference>
<dbReference type="PANTHER" id="PTHR47938:SF9">
    <property type="entry name" value="OS10G0422300 PROTEIN"/>
    <property type="match status" value="1"/>
</dbReference>
<dbReference type="EMBL" id="CM017328">
    <property type="protein sequence ID" value="KAE8124155.1"/>
    <property type="molecule type" value="Genomic_DNA"/>
</dbReference>
<feature type="repeat" description="PPR" evidence="3">
    <location>
        <begin position="350"/>
        <end position="380"/>
    </location>
</feature>
<feature type="repeat" description="PPR" evidence="3">
    <location>
        <begin position="176"/>
        <end position="206"/>
    </location>
</feature>
<comment type="similarity">
    <text evidence="1">Belongs to the PPR family. P subfamily.</text>
</comment>
<evidence type="ECO:0000256" key="1">
    <source>
        <dbReference type="ARBA" id="ARBA00007626"/>
    </source>
</evidence>
<dbReference type="AlphaFoldDB" id="A0A5N6RP99"/>
<evidence type="ECO:0000313" key="4">
    <source>
        <dbReference type="EMBL" id="KAE8124155.1"/>
    </source>
</evidence>
<dbReference type="NCBIfam" id="TIGR00756">
    <property type="entry name" value="PPR"/>
    <property type="match status" value="8"/>
</dbReference>
<organism evidence="4 5">
    <name type="scientific">Carpinus fangiana</name>
    <dbReference type="NCBI Taxonomy" id="176857"/>
    <lineage>
        <taxon>Eukaryota</taxon>
        <taxon>Viridiplantae</taxon>
        <taxon>Streptophyta</taxon>
        <taxon>Embryophyta</taxon>
        <taxon>Tracheophyta</taxon>
        <taxon>Spermatophyta</taxon>
        <taxon>Magnoliopsida</taxon>
        <taxon>eudicotyledons</taxon>
        <taxon>Gunneridae</taxon>
        <taxon>Pentapetalae</taxon>
        <taxon>rosids</taxon>
        <taxon>fabids</taxon>
        <taxon>Fagales</taxon>
        <taxon>Betulaceae</taxon>
        <taxon>Carpinus</taxon>
    </lineage>
</organism>
<reference evidence="4 5" key="1">
    <citation type="submission" date="2019-06" db="EMBL/GenBank/DDBJ databases">
        <title>A chromosomal-level reference genome of Carpinus fangiana (Coryloideae, Betulaceae).</title>
        <authorList>
            <person name="Yang X."/>
            <person name="Wang Z."/>
            <person name="Zhang L."/>
            <person name="Hao G."/>
            <person name="Liu J."/>
            <person name="Yang Y."/>
        </authorList>
    </citation>
    <scope>NUCLEOTIDE SEQUENCE [LARGE SCALE GENOMIC DNA]</scope>
    <source>
        <strain evidence="4">Cfa_2016G</strain>
        <tissue evidence="4">Leaf</tissue>
    </source>
</reference>
<dbReference type="Pfam" id="PF13041">
    <property type="entry name" value="PPR_2"/>
    <property type="match status" value="4"/>
</dbReference>
<name>A0A5N6RP99_9ROSI</name>
<sequence>MLFHLFSRRTPPAFSFQYYQVYPPNPHYFLQFHRLTTAPPTPPPRDAALAKLILSSDPQTLTRILQDPTIQWTPDLVNRTLKRLSNHGPKALHFFKTVDRHHSLSSSDSFDLAIDIAARMRDYKAVWALMARMRARRIGPGPKTFAIVAERYVAAGKPDRAVKVFLSMQEHGCVQDLNSFNTILDVLCKSKRVEMAYNLFKALKSRFKADCVSYNIIANGWCLIKRTPMALEVLKEMVERGLEPSLTTYNTMLKGYFRAGQIKEAWEFFLQMKKRKCGIDVVTYTTLVHGFGCAGEIERARRIFDEMVKGGVLPSVVTYNALIQVLCKKDSVEHAILVFEEMLRKGYAPNSTTYNVIIRGLCHAGEMDRALTFVERMKDECEPNVQTYTIVIRYFCDAGEIEKGLDVFEKMGSGNCLPNLDTYNILISAMFVRKKSDDLLVAGRLLVEMVDRGFLPRKLTFNRVLDGLLLTGNQNFAKEILRLQTRCARLPRKYSSSAGGNSSLKQGDILPSTTDLTPELLFLIPEKRQMLLLVGATSLSVFSSPFEMISEDSL</sequence>
<keyword evidence="5" id="KW-1185">Reference proteome</keyword>
<feature type="repeat" description="PPR" evidence="3">
    <location>
        <begin position="210"/>
        <end position="244"/>
    </location>
</feature>
<proteinExistence type="inferred from homology"/>
<dbReference type="GO" id="GO:0005739">
    <property type="term" value="C:mitochondrion"/>
    <property type="evidence" value="ECO:0007669"/>
    <property type="project" value="TreeGrafter"/>
</dbReference>
<dbReference type="PROSITE" id="PS51375">
    <property type="entry name" value="PPR"/>
    <property type="match status" value="8"/>
</dbReference>
<dbReference type="InterPro" id="IPR002885">
    <property type="entry name" value="PPR_rpt"/>
</dbReference>
<dbReference type="GO" id="GO:0003729">
    <property type="term" value="F:mRNA binding"/>
    <property type="evidence" value="ECO:0007669"/>
    <property type="project" value="TreeGrafter"/>
</dbReference>
<feature type="repeat" description="PPR" evidence="3">
    <location>
        <begin position="141"/>
        <end position="175"/>
    </location>
</feature>
<feature type="repeat" description="PPR" evidence="3">
    <location>
        <begin position="280"/>
        <end position="314"/>
    </location>
</feature>
<dbReference type="Pfam" id="PF01535">
    <property type="entry name" value="PPR"/>
    <property type="match status" value="1"/>
</dbReference>
<keyword evidence="2" id="KW-0677">Repeat</keyword>
<feature type="repeat" description="PPR" evidence="3">
    <location>
        <begin position="384"/>
        <end position="418"/>
    </location>
</feature>
<evidence type="ECO:0000313" key="5">
    <source>
        <dbReference type="Proteomes" id="UP000327013"/>
    </source>
</evidence>
<dbReference type="Gene3D" id="1.25.40.10">
    <property type="entry name" value="Tetratricopeptide repeat domain"/>
    <property type="match status" value="4"/>
</dbReference>
<dbReference type="PANTHER" id="PTHR47938">
    <property type="entry name" value="RESPIRATORY COMPLEX I CHAPERONE (CIA84), PUTATIVE (AFU_ORTHOLOGUE AFUA_2G06020)-RELATED"/>
    <property type="match status" value="1"/>
</dbReference>
<feature type="repeat" description="PPR" evidence="3">
    <location>
        <begin position="315"/>
        <end position="349"/>
    </location>
</feature>
<evidence type="ECO:0008006" key="6">
    <source>
        <dbReference type="Google" id="ProtNLM"/>
    </source>
</evidence>
<evidence type="ECO:0000256" key="2">
    <source>
        <dbReference type="ARBA" id="ARBA00022737"/>
    </source>
</evidence>
<dbReference type="OrthoDB" id="185373at2759"/>
<accession>A0A5N6RP99</accession>
<gene>
    <name evidence="4" type="ORF">FH972_019063</name>
</gene>
<feature type="repeat" description="PPR" evidence="3">
    <location>
        <begin position="245"/>
        <end position="279"/>
    </location>
</feature>
<evidence type="ECO:0000256" key="3">
    <source>
        <dbReference type="PROSITE-ProRule" id="PRU00708"/>
    </source>
</evidence>
<protein>
    <recommendedName>
        <fullName evidence="6">Pentacotripeptide-repeat region of PRORP domain-containing protein</fullName>
    </recommendedName>
</protein>